<evidence type="ECO:0000313" key="3">
    <source>
        <dbReference type="EMBL" id="TFK38296.1"/>
    </source>
</evidence>
<evidence type="ECO:0000256" key="2">
    <source>
        <dbReference type="SAM" id="Phobius"/>
    </source>
</evidence>
<feature type="compositionally biased region" description="Polar residues" evidence="1">
    <location>
        <begin position="36"/>
        <end position="50"/>
    </location>
</feature>
<dbReference type="AlphaFoldDB" id="A0A5C3M1U2"/>
<protein>
    <recommendedName>
        <fullName evidence="5">Protein kinase domain-containing protein</fullName>
    </recommendedName>
</protein>
<gene>
    <name evidence="3" type="ORF">BDQ12DRAFT_127973</name>
</gene>
<keyword evidence="4" id="KW-1185">Reference proteome</keyword>
<feature type="compositionally biased region" description="Low complexity" evidence="1">
    <location>
        <begin position="56"/>
        <end position="68"/>
    </location>
</feature>
<keyword evidence="2" id="KW-0472">Membrane</keyword>
<evidence type="ECO:0000313" key="4">
    <source>
        <dbReference type="Proteomes" id="UP000308652"/>
    </source>
</evidence>
<name>A0A5C3M1U2_9AGAR</name>
<sequence length="217" mass="24746">MYTAYNRMPAAPAPAPSKRHPLANAVGATVNHHHQLAQQQQMPGQYNTPPKHQVRQVVKPQIEQQPQQQHRRQQDGQKQEAPKAPSSPPLPRQNSKTTPPSPPKIITDKSGRVQFQRVGFLGEGGFARVYEVKDHRGTRQACKVVTKDSLKTKKAKTKVCMLCLFFTSSHFIIYSASHFRFFSLHSFHISLQLLPYQRPRVHPTNFTWKMLINNVKS</sequence>
<dbReference type="EMBL" id="ML213604">
    <property type="protein sequence ID" value="TFK38296.1"/>
    <property type="molecule type" value="Genomic_DNA"/>
</dbReference>
<dbReference type="InterPro" id="IPR011009">
    <property type="entry name" value="Kinase-like_dom_sf"/>
</dbReference>
<organism evidence="3 4">
    <name type="scientific">Crucibulum laeve</name>
    <dbReference type="NCBI Taxonomy" id="68775"/>
    <lineage>
        <taxon>Eukaryota</taxon>
        <taxon>Fungi</taxon>
        <taxon>Dikarya</taxon>
        <taxon>Basidiomycota</taxon>
        <taxon>Agaricomycotina</taxon>
        <taxon>Agaricomycetes</taxon>
        <taxon>Agaricomycetidae</taxon>
        <taxon>Agaricales</taxon>
        <taxon>Agaricineae</taxon>
        <taxon>Nidulariaceae</taxon>
        <taxon>Crucibulum</taxon>
    </lineage>
</organism>
<keyword evidence="2" id="KW-1133">Transmembrane helix</keyword>
<feature type="transmembrane region" description="Helical" evidence="2">
    <location>
        <begin position="159"/>
        <end position="177"/>
    </location>
</feature>
<reference evidence="3 4" key="1">
    <citation type="journal article" date="2019" name="Nat. Ecol. Evol.">
        <title>Megaphylogeny resolves global patterns of mushroom evolution.</title>
        <authorList>
            <person name="Varga T."/>
            <person name="Krizsan K."/>
            <person name="Foldi C."/>
            <person name="Dima B."/>
            <person name="Sanchez-Garcia M."/>
            <person name="Sanchez-Ramirez S."/>
            <person name="Szollosi G.J."/>
            <person name="Szarkandi J.G."/>
            <person name="Papp V."/>
            <person name="Albert L."/>
            <person name="Andreopoulos W."/>
            <person name="Angelini C."/>
            <person name="Antonin V."/>
            <person name="Barry K.W."/>
            <person name="Bougher N.L."/>
            <person name="Buchanan P."/>
            <person name="Buyck B."/>
            <person name="Bense V."/>
            <person name="Catcheside P."/>
            <person name="Chovatia M."/>
            <person name="Cooper J."/>
            <person name="Damon W."/>
            <person name="Desjardin D."/>
            <person name="Finy P."/>
            <person name="Geml J."/>
            <person name="Haridas S."/>
            <person name="Hughes K."/>
            <person name="Justo A."/>
            <person name="Karasinski D."/>
            <person name="Kautmanova I."/>
            <person name="Kiss B."/>
            <person name="Kocsube S."/>
            <person name="Kotiranta H."/>
            <person name="LaButti K.M."/>
            <person name="Lechner B.E."/>
            <person name="Liimatainen K."/>
            <person name="Lipzen A."/>
            <person name="Lukacs Z."/>
            <person name="Mihaltcheva S."/>
            <person name="Morgado L.N."/>
            <person name="Niskanen T."/>
            <person name="Noordeloos M.E."/>
            <person name="Ohm R.A."/>
            <person name="Ortiz-Santana B."/>
            <person name="Ovrebo C."/>
            <person name="Racz N."/>
            <person name="Riley R."/>
            <person name="Savchenko A."/>
            <person name="Shiryaev A."/>
            <person name="Soop K."/>
            <person name="Spirin V."/>
            <person name="Szebenyi C."/>
            <person name="Tomsovsky M."/>
            <person name="Tulloss R.E."/>
            <person name="Uehling J."/>
            <person name="Grigoriev I.V."/>
            <person name="Vagvolgyi C."/>
            <person name="Papp T."/>
            <person name="Martin F.M."/>
            <person name="Miettinen O."/>
            <person name="Hibbett D.S."/>
            <person name="Nagy L.G."/>
        </authorList>
    </citation>
    <scope>NUCLEOTIDE SEQUENCE [LARGE SCALE GENOMIC DNA]</scope>
    <source>
        <strain evidence="3 4">CBS 166.37</strain>
    </source>
</reference>
<evidence type="ECO:0008006" key="5">
    <source>
        <dbReference type="Google" id="ProtNLM"/>
    </source>
</evidence>
<accession>A0A5C3M1U2</accession>
<proteinExistence type="predicted"/>
<evidence type="ECO:0000256" key="1">
    <source>
        <dbReference type="SAM" id="MobiDB-lite"/>
    </source>
</evidence>
<keyword evidence="2" id="KW-0812">Transmembrane</keyword>
<feature type="region of interest" description="Disordered" evidence="1">
    <location>
        <begin position="1"/>
        <end position="109"/>
    </location>
</feature>
<dbReference type="SUPFAM" id="SSF56112">
    <property type="entry name" value="Protein kinase-like (PK-like)"/>
    <property type="match status" value="1"/>
</dbReference>
<dbReference type="Gene3D" id="3.30.200.20">
    <property type="entry name" value="Phosphorylase Kinase, domain 1"/>
    <property type="match status" value="1"/>
</dbReference>
<dbReference type="STRING" id="68775.A0A5C3M1U2"/>
<dbReference type="Proteomes" id="UP000308652">
    <property type="component" value="Unassembled WGS sequence"/>
</dbReference>
<feature type="compositionally biased region" description="Basic and acidic residues" evidence="1">
    <location>
        <begin position="72"/>
        <end position="81"/>
    </location>
</feature>